<reference evidence="1 2" key="1">
    <citation type="submission" date="2019-09" db="EMBL/GenBank/DDBJ databases">
        <title>Nocardioides panacisoli sp. nov., isolated from the soil of a ginseng field.</title>
        <authorList>
            <person name="Cho C."/>
        </authorList>
    </citation>
    <scope>NUCLEOTIDE SEQUENCE [LARGE SCALE GENOMIC DNA]</scope>
    <source>
        <strain evidence="1 2">BN130099</strain>
    </source>
</reference>
<dbReference type="RefSeq" id="WP_149727687.1">
    <property type="nucleotide sequence ID" value="NZ_VUJV01000002.1"/>
</dbReference>
<name>A0A5B1LHX8_9ACTN</name>
<keyword evidence="2" id="KW-1185">Reference proteome</keyword>
<comment type="caution">
    <text evidence="1">The sequence shown here is derived from an EMBL/GenBank/DDBJ whole genome shotgun (WGS) entry which is preliminary data.</text>
</comment>
<evidence type="ECO:0000313" key="1">
    <source>
        <dbReference type="EMBL" id="KAA1420262.1"/>
    </source>
</evidence>
<reference evidence="1 2" key="2">
    <citation type="submission" date="2019-09" db="EMBL/GenBank/DDBJ databases">
        <authorList>
            <person name="Jin C."/>
        </authorList>
    </citation>
    <scope>NUCLEOTIDE SEQUENCE [LARGE SCALE GENOMIC DNA]</scope>
    <source>
        <strain evidence="1 2">BN130099</strain>
    </source>
</reference>
<dbReference type="EMBL" id="VUJV01000002">
    <property type="protein sequence ID" value="KAA1420262.1"/>
    <property type="molecule type" value="Genomic_DNA"/>
</dbReference>
<accession>A0A5B1LHX8</accession>
<sequence length="95" mass="10375">MTTRITVSLADHLVAHAKRAVEEGEAASVSDFVARAMQEKAAREPLGDFFEEFDKEFGPPSVEDKAWARAELARADAEMAAKEAARDAAKAARRQ</sequence>
<dbReference type="AlphaFoldDB" id="A0A5B1LHX8"/>
<evidence type="ECO:0000313" key="2">
    <source>
        <dbReference type="Proteomes" id="UP000325003"/>
    </source>
</evidence>
<dbReference type="Proteomes" id="UP000325003">
    <property type="component" value="Unassembled WGS sequence"/>
</dbReference>
<proteinExistence type="predicted"/>
<gene>
    <name evidence="1" type="ORF">F0U44_07545</name>
</gene>
<protein>
    <submittedName>
        <fullName evidence="1">Toxin-antitoxin system antitoxin subunit</fullName>
    </submittedName>
</protein>
<organism evidence="1 2">
    <name type="scientific">Nocardioides humilatus</name>
    <dbReference type="NCBI Taxonomy" id="2607660"/>
    <lineage>
        <taxon>Bacteria</taxon>
        <taxon>Bacillati</taxon>
        <taxon>Actinomycetota</taxon>
        <taxon>Actinomycetes</taxon>
        <taxon>Propionibacteriales</taxon>
        <taxon>Nocardioidaceae</taxon>
        <taxon>Nocardioides</taxon>
    </lineage>
</organism>